<proteinExistence type="predicted"/>
<feature type="compositionally biased region" description="Low complexity" evidence="1">
    <location>
        <begin position="128"/>
        <end position="138"/>
    </location>
</feature>
<accession>A0A2R5GGE5</accession>
<name>A0A2R5GGE5_9STRA</name>
<evidence type="ECO:0000313" key="4">
    <source>
        <dbReference type="Proteomes" id="UP000241890"/>
    </source>
</evidence>
<dbReference type="Proteomes" id="UP000241890">
    <property type="component" value="Unassembled WGS sequence"/>
</dbReference>
<reference evidence="3 4" key="1">
    <citation type="submission" date="2017-12" db="EMBL/GenBank/DDBJ databases">
        <title>Sequencing, de novo assembly and annotation of complete genome of a new Thraustochytrid species, strain FCC1311.</title>
        <authorList>
            <person name="Sedici K."/>
            <person name="Godart F."/>
            <person name="Aiese Cigliano R."/>
            <person name="Sanseverino W."/>
            <person name="Barakat M."/>
            <person name="Ortet P."/>
            <person name="Marechal E."/>
            <person name="Cagnac O."/>
            <person name="Amato A."/>
        </authorList>
    </citation>
    <scope>NUCLEOTIDE SEQUENCE [LARGE SCALE GENOMIC DNA]</scope>
</reference>
<protein>
    <submittedName>
        <fullName evidence="3">Uncharacterized protein</fullName>
    </submittedName>
</protein>
<feature type="transmembrane region" description="Helical" evidence="2">
    <location>
        <begin position="6"/>
        <end position="25"/>
    </location>
</feature>
<keyword evidence="2" id="KW-0472">Membrane</keyword>
<keyword evidence="2" id="KW-1133">Transmembrane helix</keyword>
<gene>
    <name evidence="3" type="ORF">FCC1311_050492</name>
</gene>
<keyword evidence="2" id="KW-0812">Transmembrane</keyword>
<feature type="transmembrane region" description="Helical" evidence="2">
    <location>
        <begin position="257"/>
        <end position="282"/>
    </location>
</feature>
<dbReference type="InParanoid" id="A0A2R5GGE5"/>
<feature type="region of interest" description="Disordered" evidence="1">
    <location>
        <begin position="125"/>
        <end position="145"/>
    </location>
</feature>
<evidence type="ECO:0000313" key="3">
    <source>
        <dbReference type="EMBL" id="GBG28828.1"/>
    </source>
</evidence>
<keyword evidence="4" id="KW-1185">Reference proteome</keyword>
<evidence type="ECO:0000256" key="1">
    <source>
        <dbReference type="SAM" id="MobiDB-lite"/>
    </source>
</evidence>
<organism evidence="3 4">
    <name type="scientific">Hondaea fermentalgiana</name>
    <dbReference type="NCBI Taxonomy" id="2315210"/>
    <lineage>
        <taxon>Eukaryota</taxon>
        <taxon>Sar</taxon>
        <taxon>Stramenopiles</taxon>
        <taxon>Bigyra</taxon>
        <taxon>Labyrinthulomycetes</taxon>
        <taxon>Thraustochytrida</taxon>
        <taxon>Thraustochytriidae</taxon>
        <taxon>Hondaea</taxon>
    </lineage>
</organism>
<dbReference type="AlphaFoldDB" id="A0A2R5GGE5"/>
<evidence type="ECO:0000256" key="2">
    <source>
        <dbReference type="SAM" id="Phobius"/>
    </source>
</evidence>
<sequence length="292" mass="31230">MGSEAAAGVGASLVAGAWLCFTAHVRARRRRNRLVEAAREGIKTSDALDDGDVGELRIVQGMGHARLSEHNVHELVGKLSGRPCLAFVVEKVRLVDSEKGQTKSKQAPPVIHHCPACGHESVNKFASTDKSSSSSKSVVTKEHLVERDGDQLDRVELAESRSSPPLGLDLQGISLTDGRSFVKLQDSTEVYSEPASGSNPRTAGFCSREKILPLNSELWAFGVVRHDQRAGGYVVRPIDDGVTVFMGNRSYAQSIDFLSFTTTSWLVASVCLASAGAALLTATLTGGLPNYL</sequence>
<comment type="caution">
    <text evidence="3">The sequence shown here is derived from an EMBL/GenBank/DDBJ whole genome shotgun (WGS) entry which is preliminary data.</text>
</comment>
<dbReference type="EMBL" id="BEYU01000049">
    <property type="protein sequence ID" value="GBG28828.1"/>
    <property type="molecule type" value="Genomic_DNA"/>
</dbReference>